<feature type="non-terminal residue" evidence="1">
    <location>
        <position position="35"/>
    </location>
</feature>
<evidence type="ECO:0000313" key="1">
    <source>
        <dbReference type="EMBL" id="KKL53382.1"/>
    </source>
</evidence>
<name>A0A0F9FQS1_9ZZZZ</name>
<dbReference type="AlphaFoldDB" id="A0A0F9FQS1"/>
<protein>
    <submittedName>
        <fullName evidence="1">Uncharacterized protein</fullName>
    </submittedName>
</protein>
<accession>A0A0F9FQS1</accession>
<reference evidence="1" key="1">
    <citation type="journal article" date="2015" name="Nature">
        <title>Complex archaea that bridge the gap between prokaryotes and eukaryotes.</title>
        <authorList>
            <person name="Spang A."/>
            <person name="Saw J.H."/>
            <person name="Jorgensen S.L."/>
            <person name="Zaremba-Niedzwiedzka K."/>
            <person name="Martijn J."/>
            <person name="Lind A.E."/>
            <person name="van Eijk R."/>
            <person name="Schleper C."/>
            <person name="Guy L."/>
            <person name="Ettema T.J."/>
        </authorList>
    </citation>
    <scope>NUCLEOTIDE SEQUENCE</scope>
</reference>
<dbReference type="EMBL" id="LAZR01031566">
    <property type="protein sequence ID" value="KKL53382.1"/>
    <property type="molecule type" value="Genomic_DNA"/>
</dbReference>
<sequence length="35" mass="3986">MKQLNFVRGGGYRKVIVKGREISFILPELNNVPLV</sequence>
<gene>
    <name evidence="1" type="ORF">LCGC14_2276030</name>
</gene>
<organism evidence="1">
    <name type="scientific">marine sediment metagenome</name>
    <dbReference type="NCBI Taxonomy" id="412755"/>
    <lineage>
        <taxon>unclassified sequences</taxon>
        <taxon>metagenomes</taxon>
        <taxon>ecological metagenomes</taxon>
    </lineage>
</organism>
<comment type="caution">
    <text evidence="1">The sequence shown here is derived from an EMBL/GenBank/DDBJ whole genome shotgun (WGS) entry which is preliminary data.</text>
</comment>
<proteinExistence type="predicted"/>